<dbReference type="Proteomes" id="UP001476807">
    <property type="component" value="Unassembled WGS sequence"/>
</dbReference>
<keyword evidence="3" id="KW-1185">Reference proteome</keyword>
<comment type="caution">
    <text evidence="2">The sequence shown here is derived from an EMBL/GenBank/DDBJ whole genome shotgun (WGS) entry which is preliminary data.</text>
</comment>
<dbReference type="Pfam" id="PF03724">
    <property type="entry name" value="META"/>
    <property type="match status" value="1"/>
</dbReference>
<reference evidence="2 3" key="1">
    <citation type="submission" date="2024-06" db="EMBL/GenBank/DDBJ databases">
        <title>Pontibacter populi HYL7-15.</title>
        <authorList>
            <person name="Kim M.K."/>
        </authorList>
    </citation>
    <scope>NUCLEOTIDE SEQUENCE [LARGE SCALE GENOMIC DNA]</scope>
    <source>
        <strain evidence="2 3">HYL7-15</strain>
    </source>
</reference>
<name>A0ABV1RS20_9BACT</name>
<evidence type="ECO:0000259" key="1">
    <source>
        <dbReference type="Pfam" id="PF03724"/>
    </source>
</evidence>
<evidence type="ECO:0000313" key="3">
    <source>
        <dbReference type="Proteomes" id="UP001476807"/>
    </source>
</evidence>
<accession>A0ABV1RS20</accession>
<sequence length="156" mass="17263">MREYLTLLYILLVLPLLTSCLDKEEDAAPAALLKKWNLSAIAYTDKADLLPPQDEQVWIEFGKQQASSDYSFTGNAAPNNYFGRLTLTNEGTSGTMLVGDMAVTVIGSTKMVSTELESEYFELLGLARSYTIQQNTLIITCRDGEKLIYNSSSQAD</sequence>
<dbReference type="Gene3D" id="2.40.128.270">
    <property type="match status" value="1"/>
</dbReference>
<dbReference type="EMBL" id="JBEOKT010000004">
    <property type="protein sequence ID" value="MER2996976.1"/>
    <property type="molecule type" value="Genomic_DNA"/>
</dbReference>
<protein>
    <submittedName>
        <fullName evidence="2">META domain-containing protein</fullName>
    </submittedName>
</protein>
<dbReference type="InterPro" id="IPR038670">
    <property type="entry name" value="HslJ-like_sf"/>
</dbReference>
<organism evidence="2 3">
    <name type="scientific">Pontibacter populi</name>
    <dbReference type="NCBI Taxonomy" id="890055"/>
    <lineage>
        <taxon>Bacteria</taxon>
        <taxon>Pseudomonadati</taxon>
        <taxon>Bacteroidota</taxon>
        <taxon>Cytophagia</taxon>
        <taxon>Cytophagales</taxon>
        <taxon>Hymenobacteraceae</taxon>
        <taxon>Pontibacter</taxon>
    </lineage>
</organism>
<dbReference type="PROSITE" id="PS51257">
    <property type="entry name" value="PROKAR_LIPOPROTEIN"/>
    <property type="match status" value="1"/>
</dbReference>
<evidence type="ECO:0000313" key="2">
    <source>
        <dbReference type="EMBL" id="MER2996976.1"/>
    </source>
</evidence>
<gene>
    <name evidence="2" type="ORF">ABS362_05425</name>
</gene>
<dbReference type="InterPro" id="IPR005184">
    <property type="entry name" value="DUF306_Meta_HslJ"/>
</dbReference>
<dbReference type="RefSeq" id="WP_350411319.1">
    <property type="nucleotide sequence ID" value="NZ_JBEOKT010000004.1"/>
</dbReference>
<feature type="domain" description="DUF306" evidence="1">
    <location>
        <begin position="34"/>
        <end position="147"/>
    </location>
</feature>
<proteinExistence type="predicted"/>